<dbReference type="InterPro" id="IPR022998">
    <property type="entry name" value="ThiamineP_synth_TenI"/>
</dbReference>
<organism evidence="4 5">
    <name type="scientific">Algoriphagus aquaeductus</name>
    <dbReference type="NCBI Taxonomy" id="475299"/>
    <lineage>
        <taxon>Bacteria</taxon>
        <taxon>Pseudomonadati</taxon>
        <taxon>Bacteroidota</taxon>
        <taxon>Cytophagia</taxon>
        <taxon>Cytophagales</taxon>
        <taxon>Cyclobacteriaceae</taxon>
        <taxon>Algoriphagus</taxon>
    </lineage>
</organism>
<dbReference type="InterPro" id="IPR036206">
    <property type="entry name" value="ThiamineP_synth_sf"/>
</dbReference>
<dbReference type="OrthoDB" id="194683at2"/>
<evidence type="ECO:0000256" key="1">
    <source>
        <dbReference type="ARBA" id="ARBA00004948"/>
    </source>
</evidence>
<dbReference type="CDD" id="cd00564">
    <property type="entry name" value="TMP_TenI"/>
    <property type="match status" value="1"/>
</dbReference>
<dbReference type="GO" id="GO:0004789">
    <property type="term" value="F:thiamine-phosphate diphosphorylase activity"/>
    <property type="evidence" value="ECO:0007669"/>
    <property type="project" value="TreeGrafter"/>
</dbReference>
<dbReference type="EMBL" id="QKTX01000011">
    <property type="protein sequence ID" value="PZV81008.1"/>
    <property type="molecule type" value="Genomic_DNA"/>
</dbReference>
<dbReference type="PANTHER" id="PTHR20857:SF15">
    <property type="entry name" value="THIAMINE-PHOSPHATE SYNTHASE"/>
    <property type="match status" value="1"/>
</dbReference>
<accession>A0A326RNI3</accession>
<evidence type="ECO:0000259" key="3">
    <source>
        <dbReference type="Pfam" id="PF02581"/>
    </source>
</evidence>
<evidence type="ECO:0000313" key="5">
    <source>
        <dbReference type="Proteomes" id="UP000248917"/>
    </source>
</evidence>
<dbReference type="GO" id="GO:0005737">
    <property type="term" value="C:cytoplasm"/>
    <property type="evidence" value="ECO:0007669"/>
    <property type="project" value="TreeGrafter"/>
</dbReference>
<sequence>MLIIVSSPEMLENEPGVINQLFAAGLNLFHLRKPEAGEKELSDLLTAISEEYRPRVVLHQHHQLAKEFGIHRIHYKEAERMKLTESDYLSMENTRLVFSTSVHSSEAFQTLNGVFSYTFFGPVFESISKPGYKPVKETKANIGKHRSTKLIGIGGITQANASSVFDKGFDGVAVCGTIWQSGNKVEVFEKLNTVCRTGLTY</sequence>
<dbReference type="InterPro" id="IPR013785">
    <property type="entry name" value="Aldolase_TIM"/>
</dbReference>
<dbReference type="GO" id="GO:0009228">
    <property type="term" value="P:thiamine biosynthetic process"/>
    <property type="evidence" value="ECO:0007669"/>
    <property type="project" value="UniProtKB-KW"/>
</dbReference>
<protein>
    <submittedName>
        <fullName evidence="4">Thiamine-phosphate pyrophosphorylase</fullName>
    </submittedName>
</protein>
<keyword evidence="2" id="KW-0784">Thiamine biosynthesis</keyword>
<proteinExistence type="predicted"/>
<gene>
    <name evidence="4" type="ORF">CLV31_111178</name>
</gene>
<dbReference type="Proteomes" id="UP000248917">
    <property type="component" value="Unassembled WGS sequence"/>
</dbReference>
<evidence type="ECO:0000256" key="2">
    <source>
        <dbReference type="ARBA" id="ARBA00022977"/>
    </source>
</evidence>
<name>A0A326RNI3_9BACT</name>
<comment type="caution">
    <text evidence="4">The sequence shown here is derived from an EMBL/GenBank/DDBJ whole genome shotgun (WGS) entry which is preliminary data.</text>
</comment>
<dbReference type="AlphaFoldDB" id="A0A326RNI3"/>
<evidence type="ECO:0000313" key="4">
    <source>
        <dbReference type="EMBL" id="PZV81008.1"/>
    </source>
</evidence>
<comment type="pathway">
    <text evidence="1">Cofactor biosynthesis; thiamine diphosphate biosynthesis.</text>
</comment>
<dbReference type="Gene3D" id="3.20.20.70">
    <property type="entry name" value="Aldolase class I"/>
    <property type="match status" value="1"/>
</dbReference>
<dbReference type="PANTHER" id="PTHR20857">
    <property type="entry name" value="THIAMINE-PHOSPHATE PYROPHOSPHORYLASE"/>
    <property type="match status" value="1"/>
</dbReference>
<feature type="domain" description="Thiamine phosphate synthase/TenI" evidence="3">
    <location>
        <begin position="4"/>
        <end position="178"/>
    </location>
</feature>
<reference evidence="4 5" key="1">
    <citation type="submission" date="2018-06" db="EMBL/GenBank/DDBJ databases">
        <title>Genomic Encyclopedia of Archaeal and Bacterial Type Strains, Phase II (KMG-II): from individual species to whole genera.</title>
        <authorList>
            <person name="Goeker M."/>
        </authorList>
    </citation>
    <scope>NUCLEOTIDE SEQUENCE [LARGE SCALE GENOMIC DNA]</scope>
    <source>
        <strain evidence="4 5">T4</strain>
    </source>
</reference>
<dbReference type="Pfam" id="PF02581">
    <property type="entry name" value="TMP-TENI"/>
    <property type="match status" value="1"/>
</dbReference>
<dbReference type="SUPFAM" id="SSF51391">
    <property type="entry name" value="Thiamin phosphate synthase"/>
    <property type="match status" value="1"/>
</dbReference>
<keyword evidence="5" id="KW-1185">Reference proteome</keyword>
<dbReference type="RefSeq" id="WP_111393787.1">
    <property type="nucleotide sequence ID" value="NZ_QKTX01000011.1"/>
</dbReference>